<evidence type="ECO:0000259" key="2">
    <source>
        <dbReference type="Pfam" id="PF00109"/>
    </source>
</evidence>
<sequence>MPGVLPNVIPSRLAARYDLRGASICLDTGRTSTATALDTAAAYLVTGETELALVLAVDAGSQLTGPHSCAPAAHEGVFLLALAQEFHRTPPPLAGAGSPHSRANPWAAGRRQLRLLHRGRGPRRRDGVRALGAGVPRRRRRGTTSDRARAAAPSTTPTLALPSPGSVSPRGA</sequence>
<proteinExistence type="predicted"/>
<feature type="region of interest" description="Disordered" evidence="1">
    <location>
        <begin position="117"/>
        <end position="172"/>
    </location>
</feature>
<organism evidence="3 4">
    <name type="scientific">Streptomyces argenteolus</name>
    <dbReference type="NCBI Taxonomy" id="67274"/>
    <lineage>
        <taxon>Bacteria</taxon>
        <taxon>Bacillati</taxon>
        <taxon>Actinomycetota</taxon>
        <taxon>Actinomycetes</taxon>
        <taxon>Kitasatosporales</taxon>
        <taxon>Streptomycetaceae</taxon>
        <taxon>Streptomyces</taxon>
    </lineage>
</organism>
<dbReference type="SUPFAM" id="SSF53901">
    <property type="entry name" value="Thiolase-like"/>
    <property type="match status" value="1"/>
</dbReference>
<dbReference type="Gene3D" id="3.40.47.10">
    <property type="match status" value="1"/>
</dbReference>
<accession>A0ABW6XGI1</accession>
<dbReference type="Pfam" id="PF00109">
    <property type="entry name" value="ketoacyl-synt"/>
    <property type="match status" value="1"/>
</dbReference>
<dbReference type="InterPro" id="IPR014030">
    <property type="entry name" value="Ketoacyl_synth_N"/>
</dbReference>
<keyword evidence="4" id="KW-1185">Reference proteome</keyword>
<dbReference type="RefSeq" id="WP_387909170.1">
    <property type="nucleotide sequence ID" value="NZ_JBIBEG010000019.1"/>
</dbReference>
<evidence type="ECO:0000313" key="4">
    <source>
        <dbReference type="Proteomes" id="UP001602322"/>
    </source>
</evidence>
<dbReference type="EMBL" id="JBIBEG010000019">
    <property type="protein sequence ID" value="MFF5900863.1"/>
    <property type="molecule type" value="Genomic_DNA"/>
</dbReference>
<dbReference type="InterPro" id="IPR016039">
    <property type="entry name" value="Thiolase-like"/>
</dbReference>
<gene>
    <name evidence="3" type="ORF">ACFY8O_33760</name>
</gene>
<protein>
    <submittedName>
        <fullName evidence="3">Beta-ketoacyl synthase N-terminal-like domain-containing protein</fullName>
    </submittedName>
</protein>
<feature type="compositionally biased region" description="Low complexity" evidence="1">
    <location>
        <begin position="150"/>
        <end position="164"/>
    </location>
</feature>
<name>A0ABW6XGI1_9ACTN</name>
<dbReference type="Proteomes" id="UP001602322">
    <property type="component" value="Unassembled WGS sequence"/>
</dbReference>
<feature type="domain" description="Beta-ketoacyl synthase-like N-terminal" evidence="2">
    <location>
        <begin position="4"/>
        <end position="59"/>
    </location>
</feature>
<evidence type="ECO:0000256" key="1">
    <source>
        <dbReference type="SAM" id="MobiDB-lite"/>
    </source>
</evidence>
<reference evidence="3 4" key="1">
    <citation type="submission" date="2024-10" db="EMBL/GenBank/DDBJ databases">
        <title>The Natural Products Discovery Center: Release of the First 8490 Sequenced Strains for Exploring Actinobacteria Biosynthetic Diversity.</title>
        <authorList>
            <person name="Kalkreuter E."/>
            <person name="Kautsar S.A."/>
            <person name="Yang D."/>
            <person name="Bader C.D."/>
            <person name="Teijaro C.N."/>
            <person name="Fluegel L."/>
            <person name="Davis C.M."/>
            <person name="Simpson J.R."/>
            <person name="Lauterbach L."/>
            <person name="Steele A.D."/>
            <person name="Gui C."/>
            <person name="Meng S."/>
            <person name="Li G."/>
            <person name="Viehrig K."/>
            <person name="Ye F."/>
            <person name="Su P."/>
            <person name="Kiefer A.F."/>
            <person name="Nichols A."/>
            <person name="Cepeda A.J."/>
            <person name="Yan W."/>
            <person name="Fan B."/>
            <person name="Jiang Y."/>
            <person name="Adhikari A."/>
            <person name="Zheng C.-J."/>
            <person name="Schuster L."/>
            <person name="Cowan T.M."/>
            <person name="Smanski M.J."/>
            <person name="Chevrette M.G."/>
            <person name="De Carvalho L.P.S."/>
            <person name="Shen B."/>
        </authorList>
    </citation>
    <scope>NUCLEOTIDE SEQUENCE [LARGE SCALE GENOMIC DNA]</scope>
    <source>
        <strain evidence="3 4">NPDC012540</strain>
    </source>
</reference>
<evidence type="ECO:0000313" key="3">
    <source>
        <dbReference type="EMBL" id="MFF5900863.1"/>
    </source>
</evidence>
<comment type="caution">
    <text evidence="3">The sequence shown here is derived from an EMBL/GenBank/DDBJ whole genome shotgun (WGS) entry which is preliminary data.</text>
</comment>